<evidence type="ECO:0000259" key="3">
    <source>
        <dbReference type="Pfam" id="PF18186"/>
    </source>
</evidence>
<proteinExistence type="predicted"/>
<keyword evidence="2" id="KW-1133">Transmembrane helix</keyword>
<comment type="caution">
    <text evidence="4">The sequence shown here is derived from an EMBL/GenBank/DDBJ whole genome shotgun (WGS) entry which is preliminary data.</text>
</comment>
<dbReference type="InterPro" id="IPR040811">
    <property type="entry name" value="SLATT_4"/>
</dbReference>
<feature type="compositionally biased region" description="Polar residues" evidence="1">
    <location>
        <begin position="157"/>
        <end position="172"/>
    </location>
</feature>
<dbReference type="EMBL" id="LSRC01000040">
    <property type="protein sequence ID" value="KXI16650.1"/>
    <property type="molecule type" value="Genomic_DNA"/>
</dbReference>
<accession>A0A135Z4R1</accession>
<sequence length="184" mass="21008">MENKSKLIHLLDARADRLLYTYRTQEKAADRYESWERWRKRFSIVLTVVTTGTLITSVAGIMLNKIWGNFAVALIATLATGASFSGEFFDFKAKIAEHQKSAVEIRYLFERYESLISDLEASAISDEDARKIRDELELKEHDVLSTAPRTTSRDYNKANTAINGNEKPQSSQEEIDNRTPGRIE</sequence>
<dbReference type="AlphaFoldDB" id="A0A135Z4R1"/>
<dbReference type="PATRIC" id="fig|2702.101.peg.946"/>
<keyword evidence="2" id="KW-0812">Transmembrane</keyword>
<dbReference type="Proteomes" id="UP000070505">
    <property type="component" value="Unassembled WGS sequence"/>
</dbReference>
<name>A0A135Z4R1_GARVA</name>
<dbReference type="NCBIfam" id="NF033632">
    <property type="entry name" value="SLATT_4"/>
    <property type="match status" value="1"/>
</dbReference>
<evidence type="ECO:0000256" key="2">
    <source>
        <dbReference type="SAM" id="Phobius"/>
    </source>
</evidence>
<evidence type="ECO:0000313" key="5">
    <source>
        <dbReference type="Proteomes" id="UP000070505"/>
    </source>
</evidence>
<organism evidence="4 5">
    <name type="scientific">Gardnerella vaginalis</name>
    <dbReference type="NCBI Taxonomy" id="2702"/>
    <lineage>
        <taxon>Bacteria</taxon>
        <taxon>Bacillati</taxon>
        <taxon>Actinomycetota</taxon>
        <taxon>Actinomycetes</taxon>
        <taxon>Bifidobacteriales</taxon>
        <taxon>Bifidobacteriaceae</taxon>
        <taxon>Gardnerella</taxon>
    </lineage>
</organism>
<evidence type="ECO:0000256" key="1">
    <source>
        <dbReference type="SAM" id="MobiDB-lite"/>
    </source>
</evidence>
<feature type="region of interest" description="Disordered" evidence="1">
    <location>
        <begin position="143"/>
        <end position="184"/>
    </location>
</feature>
<evidence type="ECO:0000313" key="4">
    <source>
        <dbReference type="EMBL" id="KXI16650.1"/>
    </source>
</evidence>
<feature type="transmembrane region" description="Helical" evidence="2">
    <location>
        <begin position="42"/>
        <end position="63"/>
    </location>
</feature>
<keyword evidence="2" id="KW-0472">Membrane</keyword>
<gene>
    <name evidence="4" type="ORF">HMPREF3230_00965</name>
</gene>
<feature type="domain" description="SMODS and SLOG-associating 2TM effector" evidence="3">
    <location>
        <begin position="10"/>
        <end position="174"/>
    </location>
</feature>
<feature type="compositionally biased region" description="Basic and acidic residues" evidence="1">
    <location>
        <begin position="175"/>
        <end position="184"/>
    </location>
</feature>
<dbReference type="RefSeq" id="WP_075523756.1">
    <property type="nucleotide sequence ID" value="NZ_KQ961869.1"/>
</dbReference>
<feature type="transmembrane region" description="Helical" evidence="2">
    <location>
        <begin position="69"/>
        <end position="89"/>
    </location>
</feature>
<dbReference type="Pfam" id="PF18186">
    <property type="entry name" value="SLATT_4"/>
    <property type="match status" value="1"/>
</dbReference>
<reference evidence="5" key="1">
    <citation type="submission" date="2016-02" db="EMBL/GenBank/DDBJ databases">
        <authorList>
            <person name="Mitreva M."/>
            <person name="Pepin K.H."/>
            <person name="Mihindukulasuriya K.A."/>
            <person name="Fulton R."/>
            <person name="Fronick C."/>
            <person name="O'Laughlin M."/>
            <person name="Miner T."/>
            <person name="Herter B."/>
            <person name="Rosa B.A."/>
            <person name="Cordes M."/>
            <person name="Tomlinson C."/>
            <person name="Wollam A."/>
            <person name="Palsikar V.B."/>
            <person name="Mardis E.R."/>
            <person name="Wilson R.K."/>
        </authorList>
    </citation>
    <scope>NUCLEOTIDE SEQUENCE [LARGE SCALE GENOMIC DNA]</scope>
    <source>
        <strain evidence="5">CMW7778B</strain>
    </source>
</reference>
<protein>
    <recommendedName>
        <fullName evidence="3">SMODS and SLOG-associating 2TM effector domain-containing protein</fullName>
    </recommendedName>
</protein>